<accession>A0AAD7A5E1</accession>
<reference evidence="2" key="1">
    <citation type="submission" date="2023-03" db="EMBL/GenBank/DDBJ databases">
        <title>Massive genome expansion in bonnet fungi (Mycena s.s.) driven by repeated elements and novel gene families across ecological guilds.</title>
        <authorList>
            <consortium name="Lawrence Berkeley National Laboratory"/>
            <person name="Harder C.B."/>
            <person name="Miyauchi S."/>
            <person name="Viragh M."/>
            <person name="Kuo A."/>
            <person name="Thoen E."/>
            <person name="Andreopoulos B."/>
            <person name="Lu D."/>
            <person name="Skrede I."/>
            <person name="Drula E."/>
            <person name="Henrissat B."/>
            <person name="Morin E."/>
            <person name="Kohler A."/>
            <person name="Barry K."/>
            <person name="LaButti K."/>
            <person name="Morin E."/>
            <person name="Salamov A."/>
            <person name="Lipzen A."/>
            <person name="Mereny Z."/>
            <person name="Hegedus B."/>
            <person name="Baldrian P."/>
            <person name="Stursova M."/>
            <person name="Weitz H."/>
            <person name="Taylor A."/>
            <person name="Grigoriev I.V."/>
            <person name="Nagy L.G."/>
            <person name="Martin F."/>
            <person name="Kauserud H."/>
        </authorList>
    </citation>
    <scope>NUCLEOTIDE SEQUENCE</scope>
    <source>
        <strain evidence="2">CBHHK002</strain>
    </source>
</reference>
<dbReference type="AlphaFoldDB" id="A0AAD7A5E1"/>
<evidence type="ECO:0000313" key="2">
    <source>
        <dbReference type="EMBL" id="KAJ7349869.1"/>
    </source>
</evidence>
<name>A0AAD7A5E1_9AGAR</name>
<organism evidence="2 3">
    <name type="scientific">Mycena albidolilacea</name>
    <dbReference type="NCBI Taxonomy" id="1033008"/>
    <lineage>
        <taxon>Eukaryota</taxon>
        <taxon>Fungi</taxon>
        <taxon>Dikarya</taxon>
        <taxon>Basidiomycota</taxon>
        <taxon>Agaricomycotina</taxon>
        <taxon>Agaricomycetes</taxon>
        <taxon>Agaricomycetidae</taxon>
        <taxon>Agaricales</taxon>
        <taxon>Marasmiineae</taxon>
        <taxon>Mycenaceae</taxon>
        <taxon>Mycena</taxon>
    </lineage>
</organism>
<evidence type="ECO:0000256" key="1">
    <source>
        <dbReference type="SAM" id="MobiDB-lite"/>
    </source>
</evidence>
<sequence length="271" mass="30111">MQNTFRDAALFEPILVFKASRDQLQPQYRRPSILRISLAYDAQAMPGQAMQSRDDAYWQTEVPEGRHGDAAGHMVERGWVSCDPWGRRGRRAAAACLKCMRISKQQSNGEEWCRATLRAQGGDKVSLRMESKKTYGSPQRLARVLLTSMPSFVSPLPGMHDPLASPSPRYEVHGLETERFTLRSSISSAHNVLRGKNEVRPSDVPERRGEKSWAGVGGGRRQQALPAQPSASANDERTCCDRRGGVFSRQAAVWSMLHERRPGGGQQGSHG</sequence>
<evidence type="ECO:0000313" key="3">
    <source>
        <dbReference type="Proteomes" id="UP001218218"/>
    </source>
</evidence>
<keyword evidence="3" id="KW-1185">Reference proteome</keyword>
<proteinExistence type="predicted"/>
<protein>
    <submittedName>
        <fullName evidence="2">Uncharacterized protein</fullName>
    </submittedName>
</protein>
<dbReference type="EMBL" id="JARIHO010000015">
    <property type="protein sequence ID" value="KAJ7349869.1"/>
    <property type="molecule type" value="Genomic_DNA"/>
</dbReference>
<feature type="compositionally biased region" description="Basic and acidic residues" evidence="1">
    <location>
        <begin position="195"/>
        <end position="211"/>
    </location>
</feature>
<gene>
    <name evidence="2" type="ORF">DFH08DRAFT_935768</name>
</gene>
<feature type="region of interest" description="Disordered" evidence="1">
    <location>
        <begin position="193"/>
        <end position="238"/>
    </location>
</feature>
<feature type="compositionally biased region" description="Low complexity" evidence="1">
    <location>
        <begin position="222"/>
        <end position="233"/>
    </location>
</feature>
<dbReference type="Proteomes" id="UP001218218">
    <property type="component" value="Unassembled WGS sequence"/>
</dbReference>
<comment type="caution">
    <text evidence="2">The sequence shown here is derived from an EMBL/GenBank/DDBJ whole genome shotgun (WGS) entry which is preliminary data.</text>
</comment>